<comment type="caution">
    <text evidence="1">The sequence shown here is derived from an EMBL/GenBank/DDBJ whole genome shotgun (WGS) entry which is preliminary data.</text>
</comment>
<evidence type="ECO:0000313" key="2">
    <source>
        <dbReference type="Proteomes" id="UP001175226"/>
    </source>
</evidence>
<reference evidence="1" key="1">
    <citation type="submission" date="2023-06" db="EMBL/GenBank/DDBJ databases">
        <authorList>
            <consortium name="Lawrence Berkeley National Laboratory"/>
            <person name="Ahrendt S."/>
            <person name="Sahu N."/>
            <person name="Indic B."/>
            <person name="Wong-Bajracharya J."/>
            <person name="Merenyi Z."/>
            <person name="Ke H.-M."/>
            <person name="Monk M."/>
            <person name="Kocsube S."/>
            <person name="Drula E."/>
            <person name="Lipzen A."/>
            <person name="Balint B."/>
            <person name="Henrissat B."/>
            <person name="Andreopoulos B."/>
            <person name="Martin F.M."/>
            <person name="Harder C.B."/>
            <person name="Rigling D."/>
            <person name="Ford K.L."/>
            <person name="Foster G.D."/>
            <person name="Pangilinan J."/>
            <person name="Papanicolaou A."/>
            <person name="Barry K."/>
            <person name="LaButti K."/>
            <person name="Viragh M."/>
            <person name="Koriabine M."/>
            <person name="Yan M."/>
            <person name="Riley R."/>
            <person name="Champramary S."/>
            <person name="Plett K.L."/>
            <person name="Tsai I.J."/>
            <person name="Slot J."/>
            <person name="Sipos G."/>
            <person name="Plett J."/>
            <person name="Nagy L.G."/>
            <person name="Grigoriev I.V."/>
        </authorList>
    </citation>
    <scope>NUCLEOTIDE SEQUENCE</scope>
    <source>
        <strain evidence="1">FPL87.14</strain>
    </source>
</reference>
<evidence type="ECO:0000313" key="1">
    <source>
        <dbReference type="EMBL" id="KAK0435830.1"/>
    </source>
</evidence>
<proteinExistence type="predicted"/>
<keyword evidence="2" id="KW-1185">Reference proteome</keyword>
<sequence length="54" mass="6081">MSVYRATDIIAPRLLAEKRDNVVLLFESLSHCLTDHNRVLLTLDSTPSVVEQSI</sequence>
<gene>
    <name evidence="1" type="ORF">EV421DRAFT_1908332</name>
</gene>
<dbReference type="Proteomes" id="UP001175226">
    <property type="component" value="Unassembled WGS sequence"/>
</dbReference>
<dbReference type="AlphaFoldDB" id="A0AA39MJL4"/>
<organism evidence="1 2">
    <name type="scientific">Armillaria borealis</name>
    <dbReference type="NCBI Taxonomy" id="47425"/>
    <lineage>
        <taxon>Eukaryota</taxon>
        <taxon>Fungi</taxon>
        <taxon>Dikarya</taxon>
        <taxon>Basidiomycota</taxon>
        <taxon>Agaricomycotina</taxon>
        <taxon>Agaricomycetes</taxon>
        <taxon>Agaricomycetidae</taxon>
        <taxon>Agaricales</taxon>
        <taxon>Marasmiineae</taxon>
        <taxon>Physalacriaceae</taxon>
        <taxon>Armillaria</taxon>
    </lineage>
</organism>
<name>A0AA39MJL4_9AGAR</name>
<protein>
    <submittedName>
        <fullName evidence="1">Uncharacterized protein</fullName>
    </submittedName>
</protein>
<dbReference type="EMBL" id="JAUEPT010000059">
    <property type="protein sequence ID" value="KAK0435830.1"/>
    <property type="molecule type" value="Genomic_DNA"/>
</dbReference>
<accession>A0AA39MJL4</accession>
<dbReference type="Gene3D" id="3.40.1390.30">
    <property type="entry name" value="NIF3 (NGG1p interacting factor 3)-like"/>
    <property type="match status" value="1"/>
</dbReference>